<dbReference type="Proteomes" id="UP000600214">
    <property type="component" value="Unassembled WGS sequence"/>
</dbReference>
<accession>A0ABQ1YZI4</accession>
<organism evidence="1 2">
    <name type="scientific">Dyadobacter endophyticus</name>
    <dbReference type="NCBI Taxonomy" id="1749036"/>
    <lineage>
        <taxon>Bacteria</taxon>
        <taxon>Pseudomonadati</taxon>
        <taxon>Bacteroidota</taxon>
        <taxon>Cytophagia</taxon>
        <taxon>Cytophagales</taxon>
        <taxon>Spirosomataceae</taxon>
        <taxon>Dyadobacter</taxon>
    </lineage>
</organism>
<evidence type="ECO:0000313" key="2">
    <source>
        <dbReference type="Proteomes" id="UP000600214"/>
    </source>
</evidence>
<keyword evidence="2" id="KW-1185">Reference proteome</keyword>
<proteinExistence type="predicted"/>
<protein>
    <submittedName>
        <fullName evidence="1">Uncharacterized protein</fullName>
    </submittedName>
</protein>
<reference evidence="2" key="1">
    <citation type="journal article" date="2019" name="Int. J. Syst. Evol. Microbiol.">
        <title>The Global Catalogue of Microorganisms (GCM) 10K type strain sequencing project: providing services to taxonomists for standard genome sequencing and annotation.</title>
        <authorList>
            <consortium name="The Broad Institute Genomics Platform"/>
            <consortium name="The Broad Institute Genome Sequencing Center for Infectious Disease"/>
            <person name="Wu L."/>
            <person name="Ma J."/>
        </authorList>
    </citation>
    <scope>NUCLEOTIDE SEQUENCE [LARGE SCALE GENOMIC DNA]</scope>
    <source>
        <strain evidence="2">CGMCC 1.15288</strain>
    </source>
</reference>
<evidence type="ECO:0000313" key="1">
    <source>
        <dbReference type="EMBL" id="GGH42666.1"/>
    </source>
</evidence>
<dbReference type="EMBL" id="BMIA01000003">
    <property type="protein sequence ID" value="GGH42666.1"/>
    <property type="molecule type" value="Genomic_DNA"/>
</dbReference>
<sequence>MDSNFLNAARIKRIKELRAKLPVRCSFAQIISQNLDKQGISVPTEHIYQMVRGHRTVNSKVIEEMQKLVSEVGECNTLEPA</sequence>
<name>A0ABQ1YZI4_9BACT</name>
<comment type="caution">
    <text evidence="1">The sequence shown here is derived from an EMBL/GenBank/DDBJ whole genome shotgun (WGS) entry which is preliminary data.</text>
</comment>
<gene>
    <name evidence="1" type="ORF">GCM10007423_39450</name>
</gene>